<dbReference type="PROSITE" id="PS50088">
    <property type="entry name" value="ANK_REPEAT"/>
    <property type="match status" value="4"/>
</dbReference>
<feature type="repeat" description="ANK" evidence="1">
    <location>
        <begin position="1009"/>
        <end position="1029"/>
    </location>
</feature>
<dbReference type="SMART" id="SM00248">
    <property type="entry name" value="ANK"/>
    <property type="match status" value="11"/>
</dbReference>
<dbReference type="EMBL" id="OW152830">
    <property type="protein sequence ID" value="CAH2048520.1"/>
    <property type="molecule type" value="Genomic_DNA"/>
</dbReference>
<reference evidence="3" key="1">
    <citation type="submission" date="2022-03" db="EMBL/GenBank/DDBJ databases">
        <authorList>
            <person name="Martin H S."/>
        </authorList>
    </citation>
    <scope>NUCLEOTIDE SEQUENCE</scope>
</reference>
<dbReference type="Gene3D" id="1.25.40.20">
    <property type="entry name" value="Ankyrin repeat-containing domain"/>
    <property type="match status" value="5"/>
</dbReference>
<feature type="compositionally biased region" description="Basic and acidic residues" evidence="2">
    <location>
        <begin position="690"/>
        <end position="702"/>
    </location>
</feature>
<dbReference type="PANTHER" id="PTHR24172">
    <property type="entry name" value="ANK_REP_REGION DOMAIN-CONTAINING PROTEIN"/>
    <property type="match status" value="1"/>
</dbReference>
<dbReference type="PANTHER" id="PTHR24172:SF4">
    <property type="entry name" value="ANK_REP_REGION DOMAIN-CONTAINING PROTEIN"/>
    <property type="match status" value="1"/>
</dbReference>
<feature type="repeat" description="ANK" evidence="1">
    <location>
        <begin position="1043"/>
        <end position="1076"/>
    </location>
</feature>
<sequence length="1499" mass="168058">MAAERVHKIRHKLNPVRDYRLMDTVHYLAQGEFAPRDDGIKLTPSREAVLSDIIWEDVCRTHWPNARLARRQHCDRYNNRFELQRLIDNLLRERVAHVERRRRRHYRIVKLNHRHESCRPVGKTGDIIVASHKSRQSNEDSEVPVMKKNAASVVLANNKCDERNPRRSHRSHDRMTYPWLRRKKYKQNDCSPGPSSAVYRSAASKDRSSGYPASNLNKSKKNTEATQAFVQEQASAMLKDVTAARLRHWALSGSESKLERAVLSGQGHRLLAEAEAVPLPQHLVQLIAKCDALHAAVEKGSLLELRDLLDTDYNRNKSVTCYDEAGVGLLHKAVFYDYMDIVKWLVESFPHLVQQRDSEGRTALHYTAVCRDEAAAAALLQGAGAARGARDASGRTLAHYRAARTLLALPAADMPQPALKNPPGLAIKRHNIRIWCHECDMGRLQRVVWEGHGTRLLSEVSSQPIVKRFLEAVPYIMNTIRDIHNSVIQNDLEGLMRLTADPVSPQVLSGRDVNGMTAFHKAAGLGHCGILKYITEKYPQGIKDVDSDGRAPLHYAATVKDEQHTYNTLVELGADESVVDNPRKKNLKAATENISSKNNNNSSVSEITESLPNAMKNSSTHELISTLPELDNTDDTNINKNQNNEEDLKDNEATNEVKEKTLKEDIHEEKDIEHITEKPSKMEIMTCSDDENKTNTDIKSNENSDENSLTIEETTKLDDDVTSGVKSIEDPANKNASSNSFKEPDENDEKSDEIDHLKNSMKYTEKSSEHKNDEKNHEEIHVPKGDSINTEGKKKGDLEENNELAHLEDHTKENNDIHKVNEDKEISDAKISQAAESIVHETINGELETEKEEMYPHAEDTDYMPEERDTIGEEGNLTNGRNTQESLIEGIIRADAEQDSQDAGMTEKDASVHGEILIVDNEIDPEVTDLINNANMEMLATLVLNGEGSRLIGRRSQNAELQAFLENVPMYMQKIKRVHIAAKDGNIRDLQTALDRRKFAIARDPISPNGATPLHVATVFGKTNIIKYLGGRFPETLSAVDFEGRTALHYAAVIPDNGHYFNLLQQLGANAKDLDDNGRSAEDYLNSPYLLPYEQMFADYGVTDDVIQSMLSDKGKSHAANGHMDIPTFQTEEGRYLAKSLGDPLIKGLTEVANVKPKDPVAFLASFLHNFPEHEKPRLNTQESRTIVTSQEPEVKNDQPPPLEQMETPPAVRSAAKTAVRHQGPIDVITLDPKTEVSPDAPENAYSSVNRDEHGQSMLHFAAARTHANNALFQLLQESDVSLGYRDELYRTARDVSIQANVPENTVEIDKWVLHLAARGNSEKIMELLLQGYDHILDIVDSEGKSITEVVTHRGDTEMRNLLASIPAFEESRESLHAAVRQGDLASVRETVAAEGGRTLARSHNSFGRTALHVAVLAQQEDIVAYLAESCPELLRIGDNLERTPLHYAMGVDKIESLSRVLIRAGSKRVLKDLKGRQPSYYFMNKSDILRLKEEEEAY</sequence>
<evidence type="ECO:0000256" key="1">
    <source>
        <dbReference type="PROSITE-ProRule" id="PRU00023"/>
    </source>
</evidence>
<feature type="compositionally biased region" description="Basic and acidic residues" evidence="2">
    <location>
        <begin position="650"/>
        <end position="681"/>
    </location>
</feature>
<evidence type="ECO:0000256" key="2">
    <source>
        <dbReference type="SAM" id="MobiDB-lite"/>
    </source>
</evidence>
<accession>A0ABN8I779</accession>
<feature type="non-terminal residue" evidence="3">
    <location>
        <position position="1499"/>
    </location>
</feature>
<feature type="repeat" description="ANK" evidence="1">
    <location>
        <begin position="1254"/>
        <end position="1288"/>
    </location>
</feature>
<feature type="region of interest" description="Disordered" evidence="2">
    <location>
        <begin position="1179"/>
        <end position="1208"/>
    </location>
</feature>
<dbReference type="Pfam" id="PF05186">
    <property type="entry name" value="Dpy-30"/>
    <property type="match status" value="1"/>
</dbReference>
<gene>
    <name evidence="3" type="ORF">IPOD504_LOCUS6136</name>
</gene>
<keyword evidence="4" id="KW-1185">Reference proteome</keyword>
<proteinExistence type="predicted"/>
<dbReference type="InterPro" id="IPR002110">
    <property type="entry name" value="Ankyrin_rpt"/>
</dbReference>
<dbReference type="InterPro" id="IPR036770">
    <property type="entry name" value="Ankyrin_rpt-contain_sf"/>
</dbReference>
<feature type="compositionally biased region" description="Basic and acidic residues" evidence="2">
    <location>
        <begin position="753"/>
        <end position="784"/>
    </location>
</feature>
<organism evidence="3 4">
    <name type="scientific">Iphiclides podalirius</name>
    <name type="common">scarce swallowtail</name>
    <dbReference type="NCBI Taxonomy" id="110791"/>
    <lineage>
        <taxon>Eukaryota</taxon>
        <taxon>Metazoa</taxon>
        <taxon>Ecdysozoa</taxon>
        <taxon>Arthropoda</taxon>
        <taxon>Hexapoda</taxon>
        <taxon>Insecta</taxon>
        <taxon>Pterygota</taxon>
        <taxon>Neoptera</taxon>
        <taxon>Endopterygota</taxon>
        <taxon>Lepidoptera</taxon>
        <taxon>Glossata</taxon>
        <taxon>Ditrysia</taxon>
        <taxon>Papilionoidea</taxon>
        <taxon>Papilionidae</taxon>
        <taxon>Papilioninae</taxon>
        <taxon>Iphiclides</taxon>
    </lineage>
</organism>
<feature type="compositionally biased region" description="Polar residues" evidence="2">
    <location>
        <begin position="1179"/>
        <end position="1192"/>
    </location>
</feature>
<dbReference type="InterPro" id="IPR007858">
    <property type="entry name" value="Dpy-30_motif"/>
</dbReference>
<name>A0ABN8I779_9NEOP</name>
<dbReference type="Gene3D" id="1.20.890.10">
    <property type="entry name" value="cAMP-dependent protein kinase regulatory subunit, dimerization-anchoring domain"/>
    <property type="match status" value="1"/>
</dbReference>
<dbReference type="PROSITE" id="PS50297">
    <property type="entry name" value="ANK_REP_REGION"/>
    <property type="match status" value="2"/>
</dbReference>
<feature type="region of interest" description="Disordered" evidence="2">
    <location>
        <begin position="629"/>
        <end position="794"/>
    </location>
</feature>
<dbReference type="Pfam" id="PF12796">
    <property type="entry name" value="Ank_2"/>
    <property type="match status" value="4"/>
</dbReference>
<dbReference type="InterPro" id="IPR049630">
    <property type="entry name" value="DYDC-like_DD"/>
</dbReference>
<evidence type="ECO:0000313" key="3">
    <source>
        <dbReference type="EMBL" id="CAH2048520.1"/>
    </source>
</evidence>
<dbReference type="SUPFAM" id="SSF48403">
    <property type="entry name" value="Ankyrin repeat"/>
    <property type="match status" value="2"/>
</dbReference>
<protein>
    <submittedName>
        <fullName evidence="3">Uncharacterized protein</fullName>
    </submittedName>
</protein>
<keyword evidence="1" id="KW-0040">ANK repeat</keyword>
<feature type="repeat" description="ANK" evidence="1">
    <location>
        <begin position="548"/>
        <end position="581"/>
    </location>
</feature>
<dbReference type="Proteomes" id="UP000837857">
    <property type="component" value="Chromosome 18"/>
</dbReference>
<feature type="region of interest" description="Disordered" evidence="2">
    <location>
        <begin position="159"/>
        <end position="222"/>
    </location>
</feature>
<dbReference type="CDD" id="cd22966">
    <property type="entry name" value="DD_DYDC-like"/>
    <property type="match status" value="1"/>
</dbReference>
<evidence type="ECO:0000313" key="4">
    <source>
        <dbReference type="Proteomes" id="UP000837857"/>
    </source>
</evidence>